<dbReference type="EMBL" id="JYDJ01000276">
    <property type="protein sequence ID" value="KRX38244.1"/>
    <property type="molecule type" value="Genomic_DNA"/>
</dbReference>
<accession>A0A0V0TGX8</accession>
<reference evidence="1 2" key="1">
    <citation type="submission" date="2015-01" db="EMBL/GenBank/DDBJ databases">
        <title>Evolution of Trichinella species and genotypes.</title>
        <authorList>
            <person name="Korhonen P.K."/>
            <person name="Edoardo P."/>
            <person name="Giuseppe L.R."/>
            <person name="Gasser R.B."/>
        </authorList>
    </citation>
    <scope>NUCLEOTIDE SEQUENCE [LARGE SCALE GENOMIC DNA]</scope>
    <source>
        <strain evidence="1">ISS417</strain>
    </source>
</reference>
<evidence type="ECO:0000313" key="1">
    <source>
        <dbReference type="EMBL" id="KRX38244.1"/>
    </source>
</evidence>
<sequence length="210" mass="23628">MERETFVAEQTTAHQHWSKNVVSLKCLSADIRYRVRCGDTGISAVVVFLCDACFTSFTDYILGISYTNQLHLCLIQCRCVDRKEFLVAIFVVPQIDIITISSYRADFIISANGFSSTRTNSRAGHCKTTLAYDEPPNRWRYPSLSTWTGVVTTEWFPVGSHGCHQIQLSSFLFPSSERLIMERGNVCCSTNNGTPTPIKTMRTLNLAHTP</sequence>
<dbReference type="AlphaFoldDB" id="A0A0V0TGX8"/>
<protein>
    <submittedName>
        <fullName evidence="1">Uncharacterized protein</fullName>
    </submittedName>
</protein>
<organism evidence="1 2">
    <name type="scientific">Trichinella murrelli</name>
    <dbReference type="NCBI Taxonomy" id="144512"/>
    <lineage>
        <taxon>Eukaryota</taxon>
        <taxon>Metazoa</taxon>
        <taxon>Ecdysozoa</taxon>
        <taxon>Nematoda</taxon>
        <taxon>Enoplea</taxon>
        <taxon>Dorylaimia</taxon>
        <taxon>Trichinellida</taxon>
        <taxon>Trichinellidae</taxon>
        <taxon>Trichinella</taxon>
    </lineage>
</organism>
<name>A0A0V0TGX8_9BILA</name>
<comment type="caution">
    <text evidence="1">The sequence shown here is derived from an EMBL/GenBank/DDBJ whole genome shotgun (WGS) entry which is preliminary data.</text>
</comment>
<gene>
    <name evidence="1" type="ORF">T05_13605</name>
</gene>
<keyword evidence="2" id="KW-1185">Reference proteome</keyword>
<dbReference type="Proteomes" id="UP000055048">
    <property type="component" value="Unassembled WGS sequence"/>
</dbReference>
<proteinExistence type="predicted"/>
<evidence type="ECO:0000313" key="2">
    <source>
        <dbReference type="Proteomes" id="UP000055048"/>
    </source>
</evidence>